<feature type="compositionally biased region" description="Basic residues" evidence="12">
    <location>
        <begin position="270"/>
        <end position="279"/>
    </location>
</feature>
<feature type="compositionally biased region" description="Basic and acidic residues" evidence="12">
    <location>
        <begin position="82"/>
        <end position="92"/>
    </location>
</feature>
<feature type="compositionally biased region" description="Basic and acidic residues" evidence="12">
    <location>
        <begin position="482"/>
        <end position="505"/>
    </location>
</feature>
<evidence type="ECO:0000256" key="8">
    <source>
        <dbReference type="ARBA" id="ARBA00023172"/>
    </source>
</evidence>
<dbReference type="GO" id="GO:0003684">
    <property type="term" value="F:damaged DNA binding"/>
    <property type="evidence" value="ECO:0007669"/>
    <property type="project" value="TreeGrafter"/>
</dbReference>
<evidence type="ECO:0000256" key="12">
    <source>
        <dbReference type="SAM" id="MobiDB-lite"/>
    </source>
</evidence>
<feature type="compositionally biased region" description="Low complexity" evidence="12">
    <location>
        <begin position="122"/>
        <end position="133"/>
    </location>
</feature>
<keyword evidence="6" id="KW-0067">ATP-binding</keyword>
<feature type="coiled-coil region" evidence="11">
    <location>
        <begin position="1132"/>
        <end position="1173"/>
    </location>
</feature>
<evidence type="ECO:0000313" key="14">
    <source>
        <dbReference type="Proteomes" id="UP000320333"/>
    </source>
</evidence>
<comment type="caution">
    <text evidence="13">The sequence shown here is derived from an EMBL/GenBank/DDBJ whole genome shotgun (WGS) entry which is preliminary data.</text>
</comment>
<evidence type="ECO:0000313" key="13">
    <source>
        <dbReference type="EMBL" id="TPX61019.1"/>
    </source>
</evidence>
<keyword evidence="3" id="KW-0158">Chromosome</keyword>
<keyword evidence="8" id="KW-0233">DNA recombination</keyword>
<feature type="coiled-coil region" evidence="11">
    <location>
        <begin position="896"/>
        <end position="993"/>
    </location>
</feature>
<feature type="compositionally biased region" description="Polar residues" evidence="12">
    <location>
        <begin position="470"/>
        <end position="481"/>
    </location>
</feature>
<comment type="subcellular location">
    <subcellularLocation>
        <location evidence="2">Chromosome</location>
    </subcellularLocation>
    <subcellularLocation>
        <location evidence="1">Nucleus</location>
    </subcellularLocation>
</comment>
<keyword evidence="9" id="KW-0234">DNA repair</keyword>
<feature type="compositionally biased region" description="Polar residues" evidence="12">
    <location>
        <begin position="390"/>
        <end position="401"/>
    </location>
</feature>
<keyword evidence="4" id="KW-0547">Nucleotide-binding</keyword>
<dbReference type="GO" id="GO:0035861">
    <property type="term" value="C:site of double-strand break"/>
    <property type="evidence" value="ECO:0007669"/>
    <property type="project" value="TreeGrafter"/>
</dbReference>
<feature type="region of interest" description="Disordered" evidence="12">
    <location>
        <begin position="2207"/>
        <end position="2264"/>
    </location>
</feature>
<keyword evidence="5" id="KW-0227">DNA damage</keyword>
<dbReference type="OrthoDB" id="10255000at2759"/>
<evidence type="ECO:0000256" key="7">
    <source>
        <dbReference type="ARBA" id="ARBA00023054"/>
    </source>
</evidence>
<feature type="region of interest" description="Disordered" evidence="12">
    <location>
        <begin position="227"/>
        <end position="529"/>
    </location>
</feature>
<protein>
    <submittedName>
        <fullName evidence="13">Uncharacterized protein</fullName>
    </submittedName>
</protein>
<feature type="compositionally biased region" description="Low complexity" evidence="12">
    <location>
        <begin position="2240"/>
        <end position="2249"/>
    </location>
</feature>
<dbReference type="SUPFAM" id="SSF58100">
    <property type="entry name" value="Bacterial hemolysins"/>
    <property type="match status" value="1"/>
</dbReference>
<evidence type="ECO:0000256" key="11">
    <source>
        <dbReference type="SAM" id="Coils"/>
    </source>
</evidence>
<feature type="region of interest" description="Disordered" evidence="12">
    <location>
        <begin position="1"/>
        <end position="165"/>
    </location>
</feature>
<evidence type="ECO:0000256" key="1">
    <source>
        <dbReference type="ARBA" id="ARBA00004123"/>
    </source>
</evidence>
<evidence type="ECO:0000256" key="4">
    <source>
        <dbReference type="ARBA" id="ARBA00022741"/>
    </source>
</evidence>
<feature type="coiled-coil region" evidence="11">
    <location>
        <begin position="1561"/>
        <end position="1980"/>
    </location>
</feature>
<dbReference type="GO" id="GO:0005634">
    <property type="term" value="C:nucleus"/>
    <property type="evidence" value="ECO:0007669"/>
    <property type="project" value="UniProtKB-SubCell"/>
</dbReference>
<evidence type="ECO:0000256" key="9">
    <source>
        <dbReference type="ARBA" id="ARBA00023204"/>
    </source>
</evidence>
<feature type="compositionally biased region" description="Basic and acidic residues" evidence="12">
    <location>
        <begin position="134"/>
        <end position="146"/>
    </location>
</feature>
<feature type="compositionally biased region" description="Acidic residues" evidence="12">
    <location>
        <begin position="343"/>
        <end position="355"/>
    </location>
</feature>
<feature type="coiled-coil region" evidence="11">
    <location>
        <begin position="1025"/>
        <end position="1099"/>
    </location>
</feature>
<feature type="compositionally biased region" description="Gly residues" evidence="12">
    <location>
        <begin position="1"/>
        <end position="21"/>
    </location>
</feature>
<evidence type="ECO:0000256" key="10">
    <source>
        <dbReference type="ARBA" id="ARBA00023242"/>
    </source>
</evidence>
<accession>A0A507EAC0</accession>
<feature type="coiled-coil region" evidence="11">
    <location>
        <begin position="557"/>
        <end position="761"/>
    </location>
</feature>
<dbReference type="GO" id="GO:0030915">
    <property type="term" value="C:Smc5-Smc6 complex"/>
    <property type="evidence" value="ECO:0007669"/>
    <property type="project" value="TreeGrafter"/>
</dbReference>
<keyword evidence="14" id="KW-1185">Reference proteome</keyword>
<sequence>MSSNGGQQGGGFMGRLWGGGSAATAGSDQQPAPQTQTSTAQPQQQQQTQQRRTQRPTSTVPSNAGNIASQSQTQQQQQQQQQRRDFSSRSEETPSSASQASSGRPVRQRPPSTYGGAPSPPADASSPSSVNPNPRRERPERPERENSLNNNTANDAQTNKERDIARRHQYRQEQLRLLREREESEDPNTFAKTGTRVMVTDAPIAVVVIPGYGNDDDYVLEYLSGSASESDNEYRVEEYSSNGAQKQKRRRPQKITTFSPNHREVPVRPAMRKTNRKRNSGGGAATLRNRISFDGTAKGSGNGRVPSGRPVSTAPPRAARPGPNSRTSGGRGAGAAEGSSNEGYDEGEAGWDDVYEPASPTSEAGKLSRSPSNAARAARRPNGATGADPSKQTPPRINSTGSSSSIEDDVASSSLMNDIMGALGSPKDDDKMPDDREARREWLKRRQQMRNNQTTAESPPAKTPPGSTDAAATSSLTVQTKELTEREQRRQDWLKRKQAGNDEKTSPSSSSLESPVNPGNAPVSTTRSATDAEIMQSLSPNSRLSSSGLPTEFVLALDAEKTESNRLRQLLAAKENELSKLKLENRSEIKRVSLLNMSTNNEQINQLEVNNEELKSKVSEMEFQVQQVQLELESNKAALENEIKYRSQEREQAKQQVSNLSAERDKALKEAAGKSVVLGSTEMIVNQTTKELAALKSRERELTTQLEEQNGVVRSQTQALAEADEKLKRAMTEVQNRSALVRNTEERLRGLIKEMGNARAREADLMRKLQEGEARMQDTVSSFEEFKNVSAENLYNAKQVEDALRIETRDLANQLQQAIHGSRLRDDEIKKNRELIQGMAGRIGAMDRDLGNAKNVMNERDQKIGQMSRDLTVYAQKEKDLVSQINLLKQSHGGEMASALEIAQNHQRDLEKLRAESSDLSMKLATATSTIGTLESAKQNLEDTVFSLNNRVASLDGELGIAQALADETVIKIRNLTDEITKAAARERKLMDDQKQMQTRFMELDSIAQRLVADRDGWRGRATELEKLLDQNRKESSENAIIKENLEKDLRNEIANQQTLLANAVADGTKVALGLKDVIAGLEANLASMKQRSDEFEGKGVQLGMKLAATIQNEKYLAEQIQVLKEARGGDQAAALDRMEKHQQDLQQIANERNVLQQRLAELETVLQHLVSDRDGWKSRAEELQHAFEQTVNEHEKSMSVLRSSMDETVALLSNKLATLENEKSLLDQRNATRIGQLEAELAAANALRLTLEGEIAQLKTQLFAALNNDHEATVSELKKIIKSGEDAQVSLKADIADLFETVKAKDREKEDLQANINELEETIDELMIEQESHEKKVMKLQASLKKAKAELVDIERTTDASITHLRDETAFGIKRAQDEANRMYWNVRMAVNALVAAIMQTDNRNESEEMSSNNLVDLDGIYDDLKACRQRALEWIVQIGVAGNEAEAAAQNLNVAKNQIGSLQKQLSESKRELDQLTSQVDQIKDSDTRQKQQIKILEQQAEKLTKQKNDAEKRATSNSTESEEIILALQQEIISIRGELAKKSEILKRSTPAEIQELLKTGETELTDARNAASAAEKELRALQRSIQEYEGLITKLQADFESLEKQFTDSQAQALKESDASKEQIEALKGQVAVERESLMEAQEAIINCQNMIRDLETLRNEMIQKFERQLDEKDAAFSKSVADLEASNAEVEELKYDLEDLEAKLANATSSAETLESNYQSVKDEIELLRNQRRESVEAMQSMIQSLQIRLQEEQDFMENSQKEWTQERDDQLEQISTLQASIQEKENLVQKLTASSIDSSEEVQNALKEISHLKQQLEEREKAFSESLAQANAALKAAEADIERLKTELAALLEAQAAEKAAFEAEVAELRAAKGSIEAQLADVQEKLARQLETLSEQAQKDLAGATDLESTVAVLTSQKQIIEQETAALRASSQELEAKLKDVLVQLEAKSLESAEMQKELQTARTTAANLEASLSDATGKLSSVGANAVPTGEVDSLKLSLSEKDARVSSLEAQLQELDQTKANLSQAAQETARLQAVVADFEAKFAEAANVRSQLEAALENVSRLEAAQVANSAVPNEGNTSQMKVEYEASQAELSAAKANVDSLEKQLQECKQASAELEKSRSELLAAQSTVDAKSPSDVDAEILRLKSELEAASTAAKELETLKAALAEHEQAQNAMKASLEEAMKDKTELAKELDQFKKRNSNESVASVVSAGKDPSFRSARNSTGDITTPLSPTTSTNSEKKSLMGRLWGSK</sequence>
<feature type="compositionally biased region" description="Low complexity" evidence="12">
    <location>
        <begin position="69"/>
        <end position="81"/>
    </location>
</feature>
<proteinExistence type="predicted"/>
<evidence type="ECO:0000256" key="5">
    <source>
        <dbReference type="ARBA" id="ARBA00022763"/>
    </source>
</evidence>
<gene>
    <name evidence="13" type="ORF">CcCBS67573_g08956</name>
</gene>
<evidence type="ECO:0000256" key="2">
    <source>
        <dbReference type="ARBA" id="ARBA00004286"/>
    </source>
</evidence>
<keyword evidence="10" id="KW-0539">Nucleus</keyword>
<dbReference type="PANTHER" id="PTHR19306:SF6">
    <property type="entry name" value="STRUCTURAL MAINTENANCE OF CHROMOSOMES PROTEIN 6"/>
    <property type="match status" value="1"/>
</dbReference>
<feature type="compositionally biased region" description="Low complexity" evidence="12">
    <location>
        <begin position="29"/>
        <end position="59"/>
    </location>
</feature>
<feature type="coiled-coil region" evidence="11">
    <location>
        <begin position="1203"/>
        <end position="1262"/>
    </location>
</feature>
<dbReference type="GO" id="GO:0003697">
    <property type="term" value="F:single-stranded DNA binding"/>
    <property type="evidence" value="ECO:0007669"/>
    <property type="project" value="TreeGrafter"/>
</dbReference>
<feature type="coiled-coil region" evidence="11">
    <location>
        <begin position="1296"/>
        <end position="1358"/>
    </location>
</feature>
<feature type="compositionally biased region" description="Low complexity" evidence="12">
    <location>
        <begin position="506"/>
        <end position="515"/>
    </location>
</feature>
<dbReference type="EMBL" id="QEAP01000675">
    <property type="protein sequence ID" value="TPX61019.1"/>
    <property type="molecule type" value="Genomic_DNA"/>
</dbReference>
<dbReference type="Gene3D" id="1.10.287.1490">
    <property type="match status" value="2"/>
</dbReference>
<dbReference type="PANTHER" id="PTHR19306">
    <property type="entry name" value="STRUCTURAL MAINTENANCE OF CHROMOSOMES 5,6 SMC5, SMC6"/>
    <property type="match status" value="1"/>
</dbReference>
<dbReference type="GO" id="GO:0000724">
    <property type="term" value="P:double-strand break repair via homologous recombination"/>
    <property type="evidence" value="ECO:0007669"/>
    <property type="project" value="TreeGrafter"/>
</dbReference>
<organism evidence="13 14">
    <name type="scientific">Chytriomyces confervae</name>
    <dbReference type="NCBI Taxonomy" id="246404"/>
    <lineage>
        <taxon>Eukaryota</taxon>
        <taxon>Fungi</taxon>
        <taxon>Fungi incertae sedis</taxon>
        <taxon>Chytridiomycota</taxon>
        <taxon>Chytridiomycota incertae sedis</taxon>
        <taxon>Chytridiomycetes</taxon>
        <taxon>Chytridiales</taxon>
        <taxon>Chytriomycetaceae</taxon>
        <taxon>Chytriomyces</taxon>
    </lineage>
</organism>
<evidence type="ECO:0000256" key="6">
    <source>
        <dbReference type="ARBA" id="ARBA00022840"/>
    </source>
</evidence>
<name>A0A507EAC0_9FUNG</name>
<feature type="compositionally biased region" description="Low complexity" evidence="12">
    <location>
        <begin position="368"/>
        <end position="382"/>
    </location>
</feature>
<reference evidence="13 14" key="1">
    <citation type="journal article" date="2019" name="Sci. Rep.">
        <title>Comparative genomics of chytrid fungi reveal insights into the obligate biotrophic and pathogenic lifestyle of Synchytrium endobioticum.</title>
        <authorList>
            <person name="van de Vossenberg B.T.L.H."/>
            <person name="Warris S."/>
            <person name="Nguyen H.D.T."/>
            <person name="van Gent-Pelzer M.P.E."/>
            <person name="Joly D.L."/>
            <person name="van de Geest H.C."/>
            <person name="Bonants P.J.M."/>
            <person name="Smith D.S."/>
            <person name="Levesque C.A."/>
            <person name="van der Lee T.A.J."/>
        </authorList>
    </citation>
    <scope>NUCLEOTIDE SEQUENCE [LARGE SCALE GENOMIC DNA]</scope>
    <source>
        <strain evidence="13 14">CBS 675.73</strain>
    </source>
</reference>
<evidence type="ECO:0000256" key="3">
    <source>
        <dbReference type="ARBA" id="ARBA00022454"/>
    </source>
</evidence>
<dbReference type="GO" id="GO:0005524">
    <property type="term" value="F:ATP binding"/>
    <property type="evidence" value="ECO:0007669"/>
    <property type="project" value="UniProtKB-KW"/>
</dbReference>
<feature type="coiled-coil region" evidence="11">
    <location>
        <begin position="1447"/>
        <end position="1523"/>
    </location>
</feature>
<dbReference type="Proteomes" id="UP000320333">
    <property type="component" value="Unassembled WGS sequence"/>
</dbReference>
<feature type="compositionally biased region" description="Basic and acidic residues" evidence="12">
    <location>
        <begin position="426"/>
        <end position="441"/>
    </location>
</feature>
<keyword evidence="7 11" id="KW-0175">Coiled coil</keyword>
<dbReference type="STRING" id="246404.A0A507EAC0"/>